<organism evidence="1 2">
    <name type="scientific">Pelotomaculum isophthalicicum JI</name>
    <dbReference type="NCBI Taxonomy" id="947010"/>
    <lineage>
        <taxon>Bacteria</taxon>
        <taxon>Bacillati</taxon>
        <taxon>Bacillota</taxon>
        <taxon>Clostridia</taxon>
        <taxon>Eubacteriales</taxon>
        <taxon>Desulfotomaculaceae</taxon>
        <taxon>Pelotomaculum</taxon>
    </lineage>
</organism>
<comment type="caution">
    <text evidence="1">The sequence shown here is derived from an EMBL/GenBank/DDBJ whole genome shotgun (WGS) entry which is preliminary data.</text>
</comment>
<name>A0A9X4JU94_9FIRM</name>
<dbReference type="RefSeq" id="WP_277444104.1">
    <property type="nucleotide sequence ID" value="NZ_JAKOAV010000018.1"/>
</dbReference>
<dbReference type="AlphaFoldDB" id="A0A9X4JU94"/>
<sequence>MKLKAIFIGFILIAAGIFLSGCTGSKDGKAPAANAEQSIEQTSTREKINSGLLLGLAKTVDQKNI</sequence>
<accession>A0A9X4JU94</accession>
<keyword evidence="2" id="KW-1185">Reference proteome</keyword>
<protein>
    <submittedName>
        <fullName evidence="1">Uncharacterized protein</fullName>
    </submittedName>
</protein>
<evidence type="ECO:0000313" key="2">
    <source>
        <dbReference type="Proteomes" id="UP001154312"/>
    </source>
</evidence>
<reference evidence="1" key="1">
    <citation type="submission" date="2022-02" db="EMBL/GenBank/DDBJ databases">
        <authorList>
            <person name="Leng L."/>
        </authorList>
    </citation>
    <scope>NUCLEOTIDE SEQUENCE</scope>
    <source>
        <strain evidence="1">JI</strain>
    </source>
</reference>
<dbReference type="PROSITE" id="PS51257">
    <property type="entry name" value="PROKAR_LIPOPROTEIN"/>
    <property type="match status" value="1"/>
</dbReference>
<evidence type="ECO:0000313" key="1">
    <source>
        <dbReference type="EMBL" id="MDF9408725.1"/>
    </source>
</evidence>
<dbReference type="Proteomes" id="UP001154312">
    <property type="component" value="Unassembled WGS sequence"/>
</dbReference>
<proteinExistence type="predicted"/>
<dbReference type="EMBL" id="JAKOAV010000018">
    <property type="protein sequence ID" value="MDF9408725.1"/>
    <property type="molecule type" value="Genomic_DNA"/>
</dbReference>
<gene>
    <name evidence="1" type="ORF">L7E55_10225</name>
</gene>